<gene>
    <name evidence="2" type="ORF">AKJ64_04090</name>
</gene>
<comment type="caution">
    <text evidence="2">The sequence shown here is derived from an EMBL/GenBank/DDBJ whole genome shotgun (WGS) entry which is preliminary data.</text>
</comment>
<proteinExistence type="predicted"/>
<reference evidence="2 3" key="1">
    <citation type="journal article" date="2016" name="Sci. Rep.">
        <title>Metabolic traits of an uncultured archaeal lineage -MSBL1- from brine pools of the Red Sea.</title>
        <authorList>
            <person name="Mwirichia R."/>
            <person name="Alam I."/>
            <person name="Rashid M."/>
            <person name="Vinu M."/>
            <person name="Ba-Alawi W."/>
            <person name="Anthony Kamau A."/>
            <person name="Kamanda Ngugi D."/>
            <person name="Goker M."/>
            <person name="Klenk H.P."/>
            <person name="Bajic V."/>
            <person name="Stingl U."/>
        </authorList>
    </citation>
    <scope>NUCLEOTIDE SEQUENCE [LARGE SCALE GENOMIC DNA]</scope>
    <source>
        <strain evidence="2">SCGC-AAA259E17</strain>
    </source>
</reference>
<evidence type="ECO:0000313" key="3">
    <source>
        <dbReference type="Proteomes" id="UP000070373"/>
    </source>
</evidence>
<keyword evidence="1" id="KW-0812">Transmembrane</keyword>
<dbReference type="AlphaFoldDB" id="A0A133UD28"/>
<sequence length="112" mass="11883">MTRFEKLLAILLPSVILLGAVGGGAVAALSGGSQLLGVLAGLLFAGYFVALVYVFYRTERGNGSRLLHGLVEEAKRIMQEGRVAENQSYLCLECGGEIPGDASFCPSYGREQ</sequence>
<evidence type="ECO:0000313" key="2">
    <source>
        <dbReference type="EMBL" id="KXA92080.1"/>
    </source>
</evidence>
<dbReference type="EMBL" id="LHXN01000081">
    <property type="protein sequence ID" value="KXA92080.1"/>
    <property type="molecule type" value="Genomic_DNA"/>
</dbReference>
<keyword evidence="3" id="KW-1185">Reference proteome</keyword>
<keyword evidence="1" id="KW-0472">Membrane</keyword>
<evidence type="ECO:0000256" key="1">
    <source>
        <dbReference type="SAM" id="Phobius"/>
    </source>
</evidence>
<evidence type="ECO:0008006" key="4">
    <source>
        <dbReference type="Google" id="ProtNLM"/>
    </source>
</evidence>
<keyword evidence="1" id="KW-1133">Transmembrane helix</keyword>
<dbReference type="Proteomes" id="UP000070373">
    <property type="component" value="Unassembled WGS sequence"/>
</dbReference>
<name>A0A133UD28_9EURY</name>
<organism evidence="2 3">
    <name type="scientific">candidate division MSBL1 archaeon SCGC-AAA259E17</name>
    <dbReference type="NCBI Taxonomy" id="1698263"/>
    <lineage>
        <taxon>Archaea</taxon>
        <taxon>Methanobacteriati</taxon>
        <taxon>Methanobacteriota</taxon>
        <taxon>candidate division MSBL1</taxon>
    </lineage>
</organism>
<feature type="transmembrane region" description="Helical" evidence="1">
    <location>
        <begin position="37"/>
        <end position="56"/>
    </location>
</feature>
<protein>
    <recommendedName>
        <fullName evidence="4">Zinc-ribbon domain-containing protein</fullName>
    </recommendedName>
</protein>
<accession>A0A133UD28</accession>